<keyword evidence="3" id="KW-0234">DNA repair</keyword>
<organism evidence="6 7">
    <name type="scientific">Rhizodiscina lignyota</name>
    <dbReference type="NCBI Taxonomy" id="1504668"/>
    <lineage>
        <taxon>Eukaryota</taxon>
        <taxon>Fungi</taxon>
        <taxon>Dikarya</taxon>
        <taxon>Ascomycota</taxon>
        <taxon>Pezizomycotina</taxon>
        <taxon>Dothideomycetes</taxon>
        <taxon>Pleosporomycetidae</taxon>
        <taxon>Aulographales</taxon>
        <taxon>Rhizodiscinaceae</taxon>
        <taxon>Rhizodiscina</taxon>
    </lineage>
</organism>
<evidence type="ECO:0000256" key="2">
    <source>
        <dbReference type="ARBA" id="ARBA00022763"/>
    </source>
</evidence>
<dbReference type="Gene3D" id="1.20.5.170">
    <property type="match status" value="1"/>
</dbReference>
<gene>
    <name evidence="6" type="ORF">NA57DRAFT_79799</name>
</gene>
<sequence length="276" mass="29640">MDSTQEHGKMDDLTLDAPSGTQERIIADSDDDDNESLKDAENEGNGTVQEEDPTMTRSTVDDHVSIQEDGAVATRSEVSEAPENGAPSDNPVADVSRDEQNASLKVPESVDHGVGGLTLMDSTVAEEDSKENGEINQLRSPMNGDESMSKQKETSMGGESHLSTEAKRLNAVNARNASLKATLAELDAEKNSLLEKFSAISHKGAKNSEDGGNQLTSEQADASLTAAKAVTKEHISLLHRYNEMRDIGLGMMGIIADQRGVRLRDVQEEFGVDAKD</sequence>
<dbReference type="GO" id="GO:0010772">
    <property type="term" value="P:meiotic DNA recombinase assembly involved in reciprocal meiotic recombination"/>
    <property type="evidence" value="ECO:0007669"/>
    <property type="project" value="TreeGrafter"/>
</dbReference>
<evidence type="ECO:0000313" key="6">
    <source>
        <dbReference type="EMBL" id="KAF2095308.1"/>
    </source>
</evidence>
<dbReference type="GO" id="GO:0034974">
    <property type="term" value="C:Swi5-Swi2 complex"/>
    <property type="evidence" value="ECO:0007669"/>
    <property type="project" value="TreeGrafter"/>
</dbReference>
<accession>A0A9P4M345</accession>
<evidence type="ECO:0000313" key="7">
    <source>
        <dbReference type="Proteomes" id="UP000799772"/>
    </source>
</evidence>
<evidence type="ECO:0000256" key="5">
    <source>
        <dbReference type="SAM" id="MobiDB-lite"/>
    </source>
</evidence>
<feature type="compositionally biased region" description="Basic and acidic residues" evidence="5">
    <location>
        <begin position="1"/>
        <end position="12"/>
    </location>
</feature>
<dbReference type="PANTHER" id="PTHR28529">
    <property type="entry name" value="DNA REPAIR PROTEIN SWI5 HOMOLOG"/>
    <property type="match status" value="1"/>
</dbReference>
<dbReference type="GO" id="GO:0032798">
    <property type="term" value="C:Swi5-Sfr1 complex"/>
    <property type="evidence" value="ECO:0007669"/>
    <property type="project" value="TreeGrafter"/>
</dbReference>
<keyword evidence="4" id="KW-0175">Coiled coil</keyword>
<reference evidence="6" key="1">
    <citation type="journal article" date="2020" name="Stud. Mycol.">
        <title>101 Dothideomycetes genomes: a test case for predicting lifestyles and emergence of pathogens.</title>
        <authorList>
            <person name="Haridas S."/>
            <person name="Albert R."/>
            <person name="Binder M."/>
            <person name="Bloem J."/>
            <person name="Labutti K."/>
            <person name="Salamov A."/>
            <person name="Andreopoulos B."/>
            <person name="Baker S."/>
            <person name="Barry K."/>
            <person name="Bills G."/>
            <person name="Bluhm B."/>
            <person name="Cannon C."/>
            <person name="Castanera R."/>
            <person name="Culley D."/>
            <person name="Daum C."/>
            <person name="Ezra D."/>
            <person name="Gonzalez J."/>
            <person name="Henrissat B."/>
            <person name="Kuo A."/>
            <person name="Liang C."/>
            <person name="Lipzen A."/>
            <person name="Lutzoni F."/>
            <person name="Magnuson J."/>
            <person name="Mondo S."/>
            <person name="Nolan M."/>
            <person name="Ohm R."/>
            <person name="Pangilinan J."/>
            <person name="Park H.-J."/>
            <person name="Ramirez L."/>
            <person name="Alfaro M."/>
            <person name="Sun H."/>
            <person name="Tritt A."/>
            <person name="Yoshinaga Y."/>
            <person name="Zwiers L.-H."/>
            <person name="Turgeon B."/>
            <person name="Goodwin S."/>
            <person name="Spatafora J."/>
            <person name="Crous P."/>
            <person name="Grigoriev I."/>
        </authorList>
    </citation>
    <scope>NUCLEOTIDE SEQUENCE</scope>
    <source>
        <strain evidence="6">CBS 133067</strain>
    </source>
</reference>
<evidence type="ECO:0000256" key="3">
    <source>
        <dbReference type="ARBA" id="ARBA00023204"/>
    </source>
</evidence>
<evidence type="ECO:0000256" key="1">
    <source>
        <dbReference type="ARBA" id="ARBA00008060"/>
    </source>
</evidence>
<protein>
    <recommendedName>
        <fullName evidence="8">Swi5-domain-containing protein</fullName>
    </recommendedName>
</protein>
<feature type="region of interest" description="Disordered" evidence="5">
    <location>
        <begin position="1"/>
        <end position="160"/>
    </location>
</feature>
<evidence type="ECO:0008006" key="8">
    <source>
        <dbReference type="Google" id="ProtNLM"/>
    </source>
</evidence>
<keyword evidence="2" id="KW-0227">DNA damage</keyword>
<dbReference type="EMBL" id="ML978132">
    <property type="protein sequence ID" value="KAF2095308.1"/>
    <property type="molecule type" value="Genomic_DNA"/>
</dbReference>
<comment type="caution">
    <text evidence="6">The sequence shown here is derived from an EMBL/GenBank/DDBJ whole genome shotgun (WGS) entry which is preliminary data.</text>
</comment>
<dbReference type="AlphaFoldDB" id="A0A9P4M345"/>
<proteinExistence type="inferred from homology"/>
<comment type="similarity">
    <text evidence="1">Belongs to the SWI5/SAE3 family.</text>
</comment>
<dbReference type="PANTHER" id="PTHR28529:SF2">
    <property type="entry name" value="DNA REPAIR PROTEIN SWI5 HOMOLOG"/>
    <property type="match status" value="1"/>
</dbReference>
<dbReference type="OrthoDB" id="255837at2759"/>
<dbReference type="Proteomes" id="UP000799772">
    <property type="component" value="Unassembled WGS sequence"/>
</dbReference>
<dbReference type="Pfam" id="PF07061">
    <property type="entry name" value="Swi5"/>
    <property type="match status" value="1"/>
</dbReference>
<evidence type="ECO:0000256" key="4">
    <source>
        <dbReference type="SAM" id="Coils"/>
    </source>
</evidence>
<feature type="coiled-coil region" evidence="4">
    <location>
        <begin position="169"/>
        <end position="196"/>
    </location>
</feature>
<dbReference type="GO" id="GO:0000709">
    <property type="term" value="P:meiotic joint molecule formation"/>
    <property type="evidence" value="ECO:0007669"/>
    <property type="project" value="TreeGrafter"/>
</dbReference>
<dbReference type="InterPro" id="IPR010760">
    <property type="entry name" value="DNA-repair_Swi5"/>
</dbReference>
<keyword evidence="7" id="KW-1185">Reference proteome</keyword>
<name>A0A9P4M345_9PEZI</name>